<dbReference type="GO" id="GO:0003727">
    <property type="term" value="F:single-stranded RNA binding"/>
    <property type="evidence" value="ECO:0007669"/>
    <property type="project" value="TreeGrafter"/>
</dbReference>
<evidence type="ECO:0000256" key="5">
    <source>
        <dbReference type="ARBA" id="ARBA00023242"/>
    </source>
</evidence>
<dbReference type="AlphaFoldDB" id="A0AAD5TQR1"/>
<comment type="caution">
    <text evidence="7">The sequence shown here is derived from an EMBL/GenBank/DDBJ whole genome shotgun (WGS) entry which is preliminary data.</text>
</comment>
<dbReference type="Proteomes" id="UP001212152">
    <property type="component" value="Unassembled WGS sequence"/>
</dbReference>
<comment type="similarity">
    <text evidence="2">Belongs to the eukaryotic RPB7/RPC8 RNA polymerase subunit family.</text>
</comment>
<dbReference type="InterPro" id="IPR012340">
    <property type="entry name" value="NA-bd_OB-fold"/>
</dbReference>
<evidence type="ECO:0000313" key="7">
    <source>
        <dbReference type="EMBL" id="KAJ3184302.1"/>
    </source>
</evidence>
<comment type="subcellular location">
    <subcellularLocation>
        <location evidence="1">Nucleus</location>
    </subcellularLocation>
</comment>
<dbReference type="Gene3D" id="3.30.1490.120">
    <property type="entry name" value="RNA polymerase Rpb7-like, N-terminal domain"/>
    <property type="match status" value="1"/>
</dbReference>
<gene>
    <name evidence="7" type="primary">RPB7</name>
    <name evidence="7" type="ORF">HDU87_005150</name>
</gene>
<dbReference type="GO" id="GO:0045948">
    <property type="term" value="P:positive regulation of translational initiation"/>
    <property type="evidence" value="ECO:0007669"/>
    <property type="project" value="TreeGrafter"/>
</dbReference>
<dbReference type="CDD" id="cd04329">
    <property type="entry name" value="RNAP_II_Rpb7_N"/>
    <property type="match status" value="1"/>
</dbReference>
<dbReference type="InterPro" id="IPR005576">
    <property type="entry name" value="Rpb7-like_N"/>
</dbReference>
<dbReference type="SUPFAM" id="SSF50249">
    <property type="entry name" value="Nucleic acid-binding proteins"/>
    <property type="match status" value="1"/>
</dbReference>
<keyword evidence="4" id="KW-0804">Transcription</keyword>
<keyword evidence="8" id="KW-1185">Reference proteome</keyword>
<evidence type="ECO:0000256" key="4">
    <source>
        <dbReference type="ARBA" id="ARBA00023163"/>
    </source>
</evidence>
<proteinExistence type="inferred from homology"/>
<dbReference type="GO" id="GO:0000932">
    <property type="term" value="C:P-body"/>
    <property type="evidence" value="ECO:0007669"/>
    <property type="project" value="TreeGrafter"/>
</dbReference>
<accession>A0AAD5TQR1</accession>
<sequence length="177" mass="19694">MFFLKHLHRTIRLPPQYFGPQLRTAVLRKLYEEVEGRIDGQYGYIISVLNIVEVGSGVLQPMTGLAEFNVVYQALVMKVFKNMVVDVVVTVVNTLGFWADLGPLTMFVAAALLPSYYKFDPAASPAAYVNEEDNGHEQRIEKGMAVRARIIGIRTDATEIFAVGTIKEDYLGPQPGV</sequence>
<dbReference type="InterPro" id="IPR036898">
    <property type="entry name" value="RNA_pol_Rpb7-like_N_sf"/>
</dbReference>
<dbReference type="GO" id="GO:0060213">
    <property type="term" value="P:positive regulation of nuclear-transcribed mRNA poly(A) tail shortening"/>
    <property type="evidence" value="ECO:0007669"/>
    <property type="project" value="TreeGrafter"/>
</dbReference>
<dbReference type="Pfam" id="PF03876">
    <property type="entry name" value="SHS2_Rpb7-N"/>
    <property type="match status" value="1"/>
</dbReference>
<reference evidence="7" key="1">
    <citation type="submission" date="2020-05" db="EMBL/GenBank/DDBJ databases">
        <title>Phylogenomic resolution of chytrid fungi.</title>
        <authorList>
            <person name="Stajich J.E."/>
            <person name="Amses K."/>
            <person name="Simmons R."/>
            <person name="Seto K."/>
            <person name="Myers J."/>
            <person name="Bonds A."/>
            <person name="Quandt C.A."/>
            <person name="Barry K."/>
            <person name="Liu P."/>
            <person name="Grigoriev I."/>
            <person name="Longcore J.E."/>
            <person name="James T.Y."/>
        </authorList>
    </citation>
    <scope>NUCLEOTIDE SEQUENCE</scope>
    <source>
        <strain evidence="7">JEL0379</strain>
    </source>
</reference>
<dbReference type="GO" id="GO:0005665">
    <property type="term" value="C:RNA polymerase II, core complex"/>
    <property type="evidence" value="ECO:0007669"/>
    <property type="project" value="TreeGrafter"/>
</dbReference>
<dbReference type="PANTHER" id="PTHR12709:SF4">
    <property type="entry name" value="DNA-DIRECTED RNA POLYMERASE II SUBUNIT RPB7"/>
    <property type="match status" value="1"/>
</dbReference>
<dbReference type="FunFam" id="3.30.1490.120:FF:000001">
    <property type="entry name" value="DNA-directed RNA polymerase II subunit RPB7"/>
    <property type="match status" value="1"/>
</dbReference>
<evidence type="ECO:0000256" key="1">
    <source>
        <dbReference type="ARBA" id="ARBA00004123"/>
    </source>
</evidence>
<evidence type="ECO:0000256" key="2">
    <source>
        <dbReference type="ARBA" id="ARBA00009307"/>
    </source>
</evidence>
<dbReference type="GO" id="GO:0006367">
    <property type="term" value="P:transcription initiation at RNA polymerase II promoter"/>
    <property type="evidence" value="ECO:0007669"/>
    <property type="project" value="TreeGrafter"/>
</dbReference>
<dbReference type="PANTHER" id="PTHR12709">
    <property type="entry name" value="DNA-DIRECTED RNA POLYMERASE II, III"/>
    <property type="match status" value="1"/>
</dbReference>
<dbReference type="EMBL" id="JADGJQ010000004">
    <property type="protein sequence ID" value="KAJ3184302.1"/>
    <property type="molecule type" value="Genomic_DNA"/>
</dbReference>
<dbReference type="SUPFAM" id="SSF88798">
    <property type="entry name" value="N-terminal, heterodimerisation domain of RBP7 (RpoE)"/>
    <property type="match status" value="1"/>
</dbReference>
<dbReference type="GO" id="GO:0003697">
    <property type="term" value="F:single-stranded DNA binding"/>
    <property type="evidence" value="ECO:0007669"/>
    <property type="project" value="TreeGrafter"/>
</dbReference>
<evidence type="ECO:0000313" key="8">
    <source>
        <dbReference type="Proteomes" id="UP001212152"/>
    </source>
</evidence>
<name>A0AAD5TQR1_9FUNG</name>
<dbReference type="FunFam" id="2.40.50.140:FF:000043">
    <property type="entry name" value="DNA-directed RNA polymerase II subunit RPB7"/>
    <property type="match status" value="1"/>
</dbReference>
<keyword evidence="5" id="KW-0539">Nucleus</keyword>
<feature type="domain" description="RNA polymerase Rpb7-like N-terminal" evidence="6">
    <location>
        <begin position="9"/>
        <end position="64"/>
    </location>
</feature>
<protein>
    <submittedName>
        <fullName evidence="7">DNA-directed RNA polymerase II subunit</fullName>
    </submittedName>
</protein>
<keyword evidence="3 7" id="KW-0240">DNA-directed RNA polymerase</keyword>
<dbReference type="InterPro" id="IPR045113">
    <property type="entry name" value="Rpb7-like"/>
</dbReference>
<evidence type="ECO:0000256" key="3">
    <source>
        <dbReference type="ARBA" id="ARBA00022478"/>
    </source>
</evidence>
<organism evidence="7 8">
    <name type="scientific">Geranomyces variabilis</name>
    <dbReference type="NCBI Taxonomy" id="109894"/>
    <lineage>
        <taxon>Eukaryota</taxon>
        <taxon>Fungi</taxon>
        <taxon>Fungi incertae sedis</taxon>
        <taxon>Chytridiomycota</taxon>
        <taxon>Chytridiomycota incertae sedis</taxon>
        <taxon>Chytridiomycetes</taxon>
        <taxon>Spizellomycetales</taxon>
        <taxon>Powellomycetaceae</taxon>
        <taxon>Geranomyces</taxon>
    </lineage>
</organism>
<dbReference type="GO" id="GO:0031369">
    <property type="term" value="F:translation initiation factor binding"/>
    <property type="evidence" value="ECO:0007669"/>
    <property type="project" value="TreeGrafter"/>
</dbReference>
<evidence type="ECO:0000259" key="6">
    <source>
        <dbReference type="Pfam" id="PF03876"/>
    </source>
</evidence>
<dbReference type="Gene3D" id="2.40.50.140">
    <property type="entry name" value="Nucleic acid-binding proteins"/>
    <property type="match status" value="1"/>
</dbReference>